<protein>
    <submittedName>
        <fullName evidence="1">Site-specific recombinase XerD</fullName>
    </submittedName>
</protein>
<dbReference type="AlphaFoldDB" id="A0A1H2GMR1"/>
<evidence type="ECO:0000313" key="1">
    <source>
        <dbReference type="EMBL" id="SDU20910.1"/>
    </source>
</evidence>
<dbReference type="STRING" id="419479.SAMN04488563_0584"/>
<dbReference type="GO" id="GO:0003677">
    <property type="term" value="F:DNA binding"/>
    <property type="evidence" value="ECO:0007669"/>
    <property type="project" value="InterPro"/>
</dbReference>
<gene>
    <name evidence="1" type="ORF">SAMN04488563_0584</name>
</gene>
<organism evidence="1 2">
    <name type="scientific">Jiangella alkaliphila</name>
    <dbReference type="NCBI Taxonomy" id="419479"/>
    <lineage>
        <taxon>Bacteria</taxon>
        <taxon>Bacillati</taxon>
        <taxon>Actinomycetota</taxon>
        <taxon>Actinomycetes</taxon>
        <taxon>Jiangellales</taxon>
        <taxon>Jiangellaceae</taxon>
        <taxon>Jiangella</taxon>
    </lineage>
</organism>
<evidence type="ECO:0000313" key="2">
    <source>
        <dbReference type="Proteomes" id="UP000182977"/>
    </source>
</evidence>
<sequence>MCRCASKRLLAQRRERQHVDRLAALTALIAGLDASVTTERVEAVAAQIAPGWSMQLRLMGLIVADPAVLTAGGSRMPKVVADFLYAAISAGITGLTSPSCALCHRPKTLFHTHAGQRICQDCYNRSHTATCSVCGRDRRVNARTADGAPVCPRCQANTHQGECDGCGRTRTLKRSVIDQRRYCRACRARRTPTEICVICGRDRRVNARDGDGGAICSTCYTRRRVGEQVCDQCGQLAPLHARAGGRGGHSVNLCAGCYTNPRRECGICGRTRRVSVKATASAPDVCPTCHQWPVIDCSVCGRTEPGRRTTNHGQPMCFRCDATAKIDTILTDASGVIPAPLKPVRDAIADRDRPRSILSNLTRTASLALLAGIAQGRIELTHDALDERGRGFSITYLRSVLVATGALPPRDEHLARLERFTTGLLADIADPADRALLARYARWHVIGRATPDRHGHLSANVADRCRGDIRAARQFLDHLNAHGQSTLACTQPTLDTWLATGTRRASFIRWLQRDGHLTAVALPDPPPPTSPGAFNAEDERWATVRRMLHDPGSASIEDRAAACLLLLYAQPAAKIAALTTDDITTDQAGRTYLRLGPEPLLLIAPLDTLITALPLAKPFGTAQVLADHRWLFPGKKAGEHIHPASLIRRLQQLGITTRTSRNTALRHLAATTPPAVFASLIGISTGAAVRWAELAGNNWTTYPAARRAGRRR</sequence>
<dbReference type="InterPro" id="IPR011010">
    <property type="entry name" value="DNA_brk_join_enz"/>
</dbReference>
<keyword evidence="2" id="KW-1185">Reference proteome</keyword>
<accession>A0A1H2GMR1</accession>
<name>A0A1H2GMR1_9ACTN</name>
<proteinExistence type="predicted"/>
<reference evidence="2" key="1">
    <citation type="submission" date="2016-10" db="EMBL/GenBank/DDBJ databases">
        <authorList>
            <person name="Varghese N."/>
            <person name="Submissions S."/>
        </authorList>
    </citation>
    <scope>NUCLEOTIDE SEQUENCE [LARGE SCALE GENOMIC DNA]</scope>
    <source>
        <strain evidence="2">DSM 45079</strain>
    </source>
</reference>
<dbReference type="SUPFAM" id="SSF56349">
    <property type="entry name" value="DNA breaking-rejoining enzymes"/>
    <property type="match status" value="1"/>
</dbReference>
<dbReference type="EMBL" id="LT629791">
    <property type="protein sequence ID" value="SDU20910.1"/>
    <property type="molecule type" value="Genomic_DNA"/>
</dbReference>
<dbReference type="Proteomes" id="UP000182977">
    <property type="component" value="Chromosome I"/>
</dbReference>